<reference evidence="1 2" key="1">
    <citation type="submission" date="2019-07" db="EMBL/GenBank/DDBJ databases">
        <title>Genome sequencing of the stress-tolerant strain Azospirillum brasilense Az19.</title>
        <authorList>
            <person name="Maroniche G.A."/>
            <person name="Garcia J.E."/>
            <person name="Pagnussat L."/>
            <person name="Amenta M."/>
            <person name="Creus C.M."/>
        </authorList>
    </citation>
    <scope>NUCLEOTIDE SEQUENCE [LARGE SCALE GENOMIC DNA]</scope>
    <source>
        <strain evidence="1 2">Az19</strain>
    </source>
</reference>
<name>A0A5B0L052_9PROT</name>
<sequence>MDWTPAKNAAKRRRTGATSQQACSLIVARLGPALQGLSGVGGNERPGRALRDRAQLGYRFWRHPPHGPEKHSARRAKTIRRWECI</sequence>
<protein>
    <submittedName>
        <fullName evidence="1">Uncharacterized protein</fullName>
    </submittedName>
</protein>
<evidence type="ECO:0000313" key="2">
    <source>
        <dbReference type="Proteomes" id="UP000325333"/>
    </source>
</evidence>
<gene>
    <name evidence="1" type="ORF">FH063_001827</name>
</gene>
<dbReference type="EMBL" id="VEWN01000002">
    <property type="protein sequence ID" value="KAA1057659.1"/>
    <property type="molecule type" value="Genomic_DNA"/>
</dbReference>
<comment type="caution">
    <text evidence="1">The sequence shown here is derived from an EMBL/GenBank/DDBJ whole genome shotgun (WGS) entry which is preliminary data.</text>
</comment>
<proteinExistence type="predicted"/>
<dbReference type="Proteomes" id="UP000325333">
    <property type="component" value="Unassembled WGS sequence"/>
</dbReference>
<evidence type="ECO:0000313" key="1">
    <source>
        <dbReference type="EMBL" id="KAA1057659.1"/>
    </source>
</evidence>
<accession>A0A5B0L052</accession>
<organism evidence="1 2">
    <name type="scientific">Azospirillum argentinense</name>
    <dbReference type="NCBI Taxonomy" id="2970906"/>
    <lineage>
        <taxon>Bacteria</taxon>
        <taxon>Pseudomonadati</taxon>
        <taxon>Pseudomonadota</taxon>
        <taxon>Alphaproteobacteria</taxon>
        <taxon>Rhodospirillales</taxon>
        <taxon>Azospirillaceae</taxon>
        <taxon>Azospirillum</taxon>
    </lineage>
</organism>
<dbReference type="AlphaFoldDB" id="A0A5B0L052"/>